<dbReference type="Gene3D" id="3.40.50.150">
    <property type="entry name" value="Vaccinia Virus protein VP39"/>
    <property type="match status" value="1"/>
</dbReference>
<feature type="region of interest" description="Disordered" evidence="1">
    <location>
        <begin position="67"/>
        <end position="89"/>
    </location>
</feature>
<dbReference type="Gene3D" id="1.10.8.10">
    <property type="entry name" value="DNA helicase RuvA subunit, C-terminal domain"/>
    <property type="match status" value="1"/>
</dbReference>
<dbReference type="InterPro" id="IPR029063">
    <property type="entry name" value="SAM-dependent_MTases_sf"/>
</dbReference>
<evidence type="ECO:0000256" key="1">
    <source>
        <dbReference type="SAM" id="MobiDB-lite"/>
    </source>
</evidence>
<organism evidence="2 3">
    <name type="scientific">Xylaria bambusicola</name>
    <dbReference type="NCBI Taxonomy" id="326684"/>
    <lineage>
        <taxon>Eukaryota</taxon>
        <taxon>Fungi</taxon>
        <taxon>Dikarya</taxon>
        <taxon>Ascomycota</taxon>
        <taxon>Pezizomycotina</taxon>
        <taxon>Sordariomycetes</taxon>
        <taxon>Xylariomycetidae</taxon>
        <taxon>Xylariales</taxon>
        <taxon>Xylariaceae</taxon>
        <taxon>Xylaria</taxon>
    </lineage>
</organism>
<evidence type="ECO:0000313" key="2">
    <source>
        <dbReference type="EMBL" id="KAK5631107.1"/>
    </source>
</evidence>
<dbReference type="InterPro" id="IPR002052">
    <property type="entry name" value="DNA_methylase_N6_adenine_CS"/>
</dbReference>
<name>A0AAN7ULT8_9PEZI</name>
<dbReference type="PROSITE" id="PS00092">
    <property type="entry name" value="N6_MTASE"/>
    <property type="match status" value="1"/>
</dbReference>
<dbReference type="GO" id="GO:0003676">
    <property type="term" value="F:nucleic acid binding"/>
    <property type="evidence" value="ECO:0007669"/>
    <property type="project" value="InterPro"/>
</dbReference>
<proteinExistence type="predicted"/>
<keyword evidence="3" id="KW-1185">Reference proteome</keyword>
<dbReference type="AlphaFoldDB" id="A0AAN7ULT8"/>
<dbReference type="GO" id="GO:0032259">
    <property type="term" value="P:methylation"/>
    <property type="evidence" value="ECO:0007669"/>
    <property type="project" value="InterPro"/>
</dbReference>
<dbReference type="InterPro" id="IPR050320">
    <property type="entry name" value="N5-glutamine_MTase"/>
</dbReference>
<accession>A0AAN7ULT8</accession>
<dbReference type="PANTHER" id="PTHR18895">
    <property type="entry name" value="HEMK METHYLTRANSFERASE"/>
    <property type="match status" value="1"/>
</dbReference>
<gene>
    <name evidence="2" type="ORF">RRF57_006822</name>
</gene>
<dbReference type="GO" id="GO:0005739">
    <property type="term" value="C:mitochondrion"/>
    <property type="evidence" value="ECO:0007669"/>
    <property type="project" value="TreeGrafter"/>
</dbReference>
<dbReference type="GO" id="GO:0008168">
    <property type="term" value="F:methyltransferase activity"/>
    <property type="evidence" value="ECO:0007669"/>
    <property type="project" value="InterPro"/>
</dbReference>
<feature type="compositionally biased region" description="Basic residues" evidence="1">
    <location>
        <begin position="76"/>
        <end position="89"/>
    </location>
</feature>
<evidence type="ECO:0000313" key="3">
    <source>
        <dbReference type="Proteomes" id="UP001305414"/>
    </source>
</evidence>
<protein>
    <recommendedName>
        <fullName evidence="4">S-adenosyl-L-methionine-dependent methyltransferase</fullName>
    </recommendedName>
</protein>
<reference evidence="2 3" key="1">
    <citation type="submission" date="2023-10" db="EMBL/GenBank/DDBJ databases">
        <title>Draft genome sequence of Xylaria bambusicola isolate GMP-LS, the root and basal stem rot pathogen of sugarcane in Indonesia.</title>
        <authorList>
            <person name="Selvaraj P."/>
            <person name="Muralishankar V."/>
            <person name="Muruganantham S."/>
            <person name="Sp S."/>
            <person name="Haryani S."/>
            <person name="Lau K.J.X."/>
            <person name="Naqvi N.I."/>
        </authorList>
    </citation>
    <scope>NUCLEOTIDE SEQUENCE [LARGE SCALE GENOMIC DNA]</scope>
    <source>
        <strain evidence="2">GMP-LS</strain>
    </source>
</reference>
<dbReference type="EMBL" id="JAWHQM010000018">
    <property type="protein sequence ID" value="KAK5631107.1"/>
    <property type="molecule type" value="Genomic_DNA"/>
</dbReference>
<dbReference type="Proteomes" id="UP001305414">
    <property type="component" value="Unassembled WGS sequence"/>
</dbReference>
<dbReference type="SUPFAM" id="SSF53335">
    <property type="entry name" value="S-adenosyl-L-methionine-dependent methyltransferases"/>
    <property type="match status" value="1"/>
</dbReference>
<sequence length="446" mass="50534">MILQSNRSITQRNQRLKMPRLEPSLFRHAGRISPHLATLLPACRTIESAQSELRWIRQHVDAASHLPQSGRDARLTRRHRASSGLRRNRGGVAGPVDAVARLVARRGAGEPLQYVLGSQPFVDLDILCEKGVLIPRPETEAWVSKLADMVFSAPIRRPDEEGTVIEDLRVLDLCSGTGCIGLSLYMYGLTELGRRRQMMTRQGAPPLRVFGFDVEPRAVRLAKKNLAHNFRGQRLGSLNHGCYSEEMVQKAVTFRQADIFTDEWMKYLDEADAVRYENERDRTRRVDILVSNPPYISQRGFEVDTGRSVRNYEPKIALVPAKLSSSTSCAPEDIFYKRLLDIADTLLPRIAVFEVGDMKQAIRVVEMAVVRSRSEQHLDRDGTEQKEQAASGWDVLEIWRDSPDCQFSNNEEQVVLVCDREVPVRGMGHGRVVFLMRAEQSHKTKP</sequence>
<dbReference type="PANTHER" id="PTHR18895:SF74">
    <property type="entry name" value="MTRF1L RELEASE FACTOR GLUTAMINE METHYLTRANSFERASE"/>
    <property type="match status" value="1"/>
</dbReference>
<dbReference type="CDD" id="cd02440">
    <property type="entry name" value="AdoMet_MTases"/>
    <property type="match status" value="1"/>
</dbReference>
<evidence type="ECO:0008006" key="4">
    <source>
        <dbReference type="Google" id="ProtNLM"/>
    </source>
</evidence>
<comment type="caution">
    <text evidence="2">The sequence shown here is derived from an EMBL/GenBank/DDBJ whole genome shotgun (WGS) entry which is preliminary data.</text>
</comment>